<proteinExistence type="predicted"/>
<protein>
    <submittedName>
        <fullName evidence="2">Uncharacterized protein</fullName>
    </submittedName>
</protein>
<evidence type="ECO:0000313" key="2">
    <source>
        <dbReference type="EMBL" id="KAL1601073.1"/>
    </source>
</evidence>
<feature type="compositionally biased region" description="Basic and acidic residues" evidence="1">
    <location>
        <begin position="79"/>
        <end position="92"/>
    </location>
</feature>
<dbReference type="EMBL" id="JAKIXB020000017">
    <property type="protein sequence ID" value="KAL1601073.1"/>
    <property type="molecule type" value="Genomic_DNA"/>
</dbReference>
<name>A0ABR3R9H7_9PLEO</name>
<feature type="compositionally biased region" description="Basic and acidic residues" evidence="1">
    <location>
        <begin position="49"/>
        <end position="64"/>
    </location>
</feature>
<keyword evidence="3" id="KW-1185">Reference proteome</keyword>
<evidence type="ECO:0000256" key="1">
    <source>
        <dbReference type="SAM" id="MobiDB-lite"/>
    </source>
</evidence>
<sequence length="416" mass="47489">MTPNDVIIQELGKALDAAREETAALKQQLERVKQDAQASVEISKFQASEAHRHAAPEDHVEHHQHTPQQSDDEMDDQDSEFHRPPSAREEDLINQNHDLRYRLAELQDQLPSQAQPLAQPIHSDADWDALTLRLHETEKESHSRLQQLLSLKSSISSLTRTDAQISDSQLAETFSQLANRVREWVVSNYRRTKMSFDGLPDSIAQLLQSIKVDYRGTDGADKLTLYQAIVSRMLMRIFHEPLVIGMPEHGFYTGLRAFAEHTHSVGVEFREWRRATVRLITKSTSDADISRRRNDDLMRMASQLEIVMSSITSIELTPHARSALLSIMSLAADLQRILCLQKADYRVTFLDSSEGQKHHFDDHTMEPINDPEDAMDENSESHVQREFAFCVFPCLEKHDDEFVNIIFKARVCCGVG</sequence>
<feature type="region of interest" description="Disordered" evidence="1">
    <location>
        <begin position="32"/>
        <end position="92"/>
    </location>
</feature>
<dbReference type="Proteomes" id="UP001521222">
    <property type="component" value="Unassembled WGS sequence"/>
</dbReference>
<comment type="caution">
    <text evidence="2">The sequence shown here is derived from an EMBL/GenBank/DDBJ whole genome shotgun (WGS) entry which is preliminary data.</text>
</comment>
<reference evidence="2 3" key="1">
    <citation type="submission" date="2024-02" db="EMBL/GenBank/DDBJ databases">
        <title>De novo assembly and annotation of 12 fungi associated with fruit tree decline syndrome in Ontario, Canada.</title>
        <authorList>
            <person name="Sulman M."/>
            <person name="Ellouze W."/>
            <person name="Ilyukhin E."/>
        </authorList>
    </citation>
    <scope>NUCLEOTIDE SEQUENCE [LARGE SCALE GENOMIC DNA]</scope>
    <source>
        <strain evidence="2 3">M97-236</strain>
    </source>
</reference>
<evidence type="ECO:0000313" key="3">
    <source>
        <dbReference type="Proteomes" id="UP001521222"/>
    </source>
</evidence>
<organism evidence="2 3">
    <name type="scientific">Nothophoma quercina</name>
    <dbReference type="NCBI Taxonomy" id="749835"/>
    <lineage>
        <taxon>Eukaryota</taxon>
        <taxon>Fungi</taxon>
        <taxon>Dikarya</taxon>
        <taxon>Ascomycota</taxon>
        <taxon>Pezizomycotina</taxon>
        <taxon>Dothideomycetes</taxon>
        <taxon>Pleosporomycetidae</taxon>
        <taxon>Pleosporales</taxon>
        <taxon>Pleosporineae</taxon>
        <taxon>Didymellaceae</taxon>
        <taxon>Nothophoma</taxon>
    </lineage>
</organism>
<gene>
    <name evidence="2" type="ORF">SLS59_005742</name>
</gene>
<accession>A0ABR3R9H7</accession>